<protein>
    <submittedName>
        <fullName evidence="1">Uncharacterized protein</fullName>
    </submittedName>
</protein>
<accession>A0ABT3FPH1</accession>
<sequence>MSPDHASSPSSPPPACDTCGREAVIVIDARGWCESCLHARGSCCAESEMED</sequence>
<dbReference type="Proteomes" id="UP001207930">
    <property type="component" value="Unassembled WGS sequence"/>
</dbReference>
<organism evidence="1 2">
    <name type="scientific">Luteolibacter flavescens</name>
    <dbReference type="NCBI Taxonomy" id="1859460"/>
    <lineage>
        <taxon>Bacteria</taxon>
        <taxon>Pseudomonadati</taxon>
        <taxon>Verrucomicrobiota</taxon>
        <taxon>Verrucomicrobiia</taxon>
        <taxon>Verrucomicrobiales</taxon>
        <taxon>Verrucomicrobiaceae</taxon>
        <taxon>Luteolibacter</taxon>
    </lineage>
</organism>
<evidence type="ECO:0000313" key="2">
    <source>
        <dbReference type="Proteomes" id="UP001207930"/>
    </source>
</evidence>
<evidence type="ECO:0000313" key="1">
    <source>
        <dbReference type="EMBL" id="MCW1885453.1"/>
    </source>
</evidence>
<proteinExistence type="predicted"/>
<gene>
    <name evidence="1" type="ORF">OKA04_11995</name>
</gene>
<keyword evidence="2" id="KW-1185">Reference proteome</keyword>
<reference evidence="1 2" key="1">
    <citation type="submission" date="2022-10" db="EMBL/GenBank/DDBJ databases">
        <title>Luteolibacter flavescens strain MCCC 1K03193, whole genome shotgun sequencing project.</title>
        <authorList>
            <person name="Zhao G."/>
            <person name="Shen L."/>
        </authorList>
    </citation>
    <scope>NUCLEOTIDE SEQUENCE [LARGE SCALE GENOMIC DNA]</scope>
    <source>
        <strain evidence="1 2">MCCC 1K03193</strain>
    </source>
</reference>
<dbReference type="RefSeq" id="WP_264501410.1">
    <property type="nucleotide sequence ID" value="NZ_JAPDDS010000006.1"/>
</dbReference>
<comment type="caution">
    <text evidence="1">The sequence shown here is derived from an EMBL/GenBank/DDBJ whole genome shotgun (WGS) entry which is preliminary data.</text>
</comment>
<dbReference type="EMBL" id="JAPDDS010000006">
    <property type="protein sequence ID" value="MCW1885453.1"/>
    <property type="molecule type" value="Genomic_DNA"/>
</dbReference>
<name>A0ABT3FPH1_9BACT</name>